<dbReference type="Proteomes" id="UP000823749">
    <property type="component" value="Chromosome 10"/>
</dbReference>
<organism evidence="2 3">
    <name type="scientific">Rhododendron griersonianum</name>
    <dbReference type="NCBI Taxonomy" id="479676"/>
    <lineage>
        <taxon>Eukaryota</taxon>
        <taxon>Viridiplantae</taxon>
        <taxon>Streptophyta</taxon>
        <taxon>Embryophyta</taxon>
        <taxon>Tracheophyta</taxon>
        <taxon>Spermatophyta</taxon>
        <taxon>Magnoliopsida</taxon>
        <taxon>eudicotyledons</taxon>
        <taxon>Gunneridae</taxon>
        <taxon>Pentapetalae</taxon>
        <taxon>asterids</taxon>
        <taxon>Ericales</taxon>
        <taxon>Ericaceae</taxon>
        <taxon>Ericoideae</taxon>
        <taxon>Rhodoreae</taxon>
        <taxon>Rhododendron</taxon>
    </lineage>
</organism>
<gene>
    <name evidence="2" type="ORF">RHGRI_030523</name>
</gene>
<name>A0AAV6IN78_9ERIC</name>
<feature type="region of interest" description="Disordered" evidence="1">
    <location>
        <begin position="1"/>
        <end position="43"/>
    </location>
</feature>
<evidence type="ECO:0000256" key="1">
    <source>
        <dbReference type="SAM" id="MobiDB-lite"/>
    </source>
</evidence>
<sequence>MPPNKECVEEEEVWSGDRDDEQEVWSSLSNKKNGKLGAENSEAFSTPSDRIRDLKNSLNLFIKYLHADCNKGQIFAGAGDTNIRGGVIRLYWGNILRRCLDVNEQVHQSALKEHMKWRSFTVCEIHESTFMNPQEGNSKLAHHL</sequence>
<proteinExistence type="predicted"/>
<protein>
    <submittedName>
        <fullName evidence="2">Uncharacterized protein</fullName>
    </submittedName>
</protein>
<reference evidence="2" key="1">
    <citation type="submission" date="2020-08" db="EMBL/GenBank/DDBJ databases">
        <title>Plant Genome Project.</title>
        <authorList>
            <person name="Zhang R.-G."/>
        </authorList>
    </citation>
    <scope>NUCLEOTIDE SEQUENCE</scope>
    <source>
        <strain evidence="2">WSP0</strain>
        <tissue evidence="2">Leaf</tissue>
    </source>
</reference>
<comment type="caution">
    <text evidence="2">The sequence shown here is derived from an EMBL/GenBank/DDBJ whole genome shotgun (WGS) entry which is preliminary data.</text>
</comment>
<evidence type="ECO:0000313" key="3">
    <source>
        <dbReference type="Proteomes" id="UP000823749"/>
    </source>
</evidence>
<dbReference type="EMBL" id="JACTNZ010000010">
    <property type="protein sequence ID" value="KAG5530176.1"/>
    <property type="molecule type" value="Genomic_DNA"/>
</dbReference>
<dbReference type="AlphaFoldDB" id="A0AAV6IN78"/>
<evidence type="ECO:0000313" key="2">
    <source>
        <dbReference type="EMBL" id="KAG5530176.1"/>
    </source>
</evidence>
<keyword evidence="3" id="KW-1185">Reference proteome</keyword>
<feature type="compositionally biased region" description="Acidic residues" evidence="1">
    <location>
        <begin position="8"/>
        <end position="23"/>
    </location>
</feature>
<accession>A0AAV6IN78</accession>